<protein>
    <submittedName>
        <fullName evidence="1">Terminase small subunit</fullName>
    </submittedName>
</protein>
<reference evidence="1 2" key="1">
    <citation type="submission" date="2018-02" db="EMBL/GenBank/DDBJ databases">
        <authorList>
            <person name="Marx L.A."/>
            <person name="Gibbs J.R."/>
            <person name="Garlena R.A."/>
            <person name="Russell D.A."/>
            <person name="Pope W.H."/>
            <person name="Jacobs-Sera D."/>
            <person name="Hatfull G.F."/>
        </authorList>
    </citation>
    <scope>NUCLEOTIDE SEQUENCE [LARGE SCALE GENOMIC DNA]</scope>
</reference>
<evidence type="ECO:0000313" key="1">
    <source>
        <dbReference type="EMBL" id="AVO21503.1"/>
    </source>
</evidence>
<evidence type="ECO:0000313" key="2">
    <source>
        <dbReference type="Proteomes" id="UP000241530"/>
    </source>
</evidence>
<name>A0A2P1JQV8_9CAUD</name>
<organism evidence="1 2">
    <name type="scientific">Mycobacterium phage UncleRicky</name>
    <dbReference type="NCBI Taxonomy" id="2108132"/>
    <lineage>
        <taxon>Viruses</taxon>
        <taxon>Duplodnaviria</taxon>
        <taxon>Heunggongvirae</taxon>
        <taxon>Uroviricota</taxon>
        <taxon>Caudoviricetes</taxon>
        <taxon>Gracegardnervirinae</taxon>
        <taxon>Cheoctovirus</taxon>
        <taxon>Cheoctovirus drago</taxon>
        <taxon>Mycobacterium virus Drago</taxon>
    </lineage>
</organism>
<sequence>MAEYSTLNEAMAAGDELAEAEIRYRLLAEAFEEEPKLRSQLNPAIEKAKAEIVRLRALTQGSESAPKESGKVVAFDADRFRKSG</sequence>
<accession>A0A2P1JQV8</accession>
<dbReference type="Proteomes" id="UP000241530">
    <property type="component" value="Segment"/>
</dbReference>
<gene>
    <name evidence="1" type="primary">2</name>
    <name evidence="1" type="ORF">PBI_UNCLERICKY_2</name>
</gene>
<proteinExistence type="predicted"/>
<dbReference type="EMBL" id="MH001448">
    <property type="protein sequence ID" value="AVO21503.1"/>
    <property type="molecule type" value="Genomic_DNA"/>
</dbReference>